<feature type="region of interest" description="Disordered" evidence="2">
    <location>
        <begin position="83"/>
        <end position="118"/>
    </location>
</feature>
<dbReference type="RefSeq" id="WP_106390675.1">
    <property type="nucleotide sequence ID" value="NZ_PVNK01000066.1"/>
</dbReference>
<evidence type="ECO:0000313" key="3">
    <source>
        <dbReference type="EMBL" id="PRQ03998.1"/>
    </source>
</evidence>
<gene>
    <name evidence="3" type="ORF">ENSA5_11810</name>
</gene>
<evidence type="ECO:0000256" key="1">
    <source>
        <dbReference type="SAM" id="Coils"/>
    </source>
</evidence>
<evidence type="ECO:0000313" key="4">
    <source>
        <dbReference type="Proteomes" id="UP000237968"/>
    </source>
</evidence>
<protein>
    <submittedName>
        <fullName evidence="3">Uncharacterized protein</fullName>
    </submittedName>
</protein>
<sequence>MTTPAPHTPINFVKGGASLFFSARCVQLLAKAGYLPDDFGTYAQVQKRNKSAKDKVQTWQDARAQALEDGVPPDQVDDHLRRQHAEERDRRIEAGASEADVDRQMQADGQPVPPSQHERFLAECQSGAAKSSSS</sequence>
<dbReference type="Proteomes" id="UP000237968">
    <property type="component" value="Unassembled WGS sequence"/>
</dbReference>
<feature type="coiled-coil region" evidence="1">
    <location>
        <begin position="42"/>
        <end position="69"/>
    </location>
</feature>
<proteinExistence type="predicted"/>
<keyword evidence="1" id="KW-0175">Coiled coil</keyword>
<evidence type="ECO:0000256" key="2">
    <source>
        <dbReference type="SAM" id="MobiDB-lite"/>
    </source>
</evidence>
<organism evidence="3 4">
    <name type="scientific">Enhygromyxa salina</name>
    <dbReference type="NCBI Taxonomy" id="215803"/>
    <lineage>
        <taxon>Bacteria</taxon>
        <taxon>Pseudomonadati</taxon>
        <taxon>Myxococcota</taxon>
        <taxon>Polyangia</taxon>
        <taxon>Nannocystales</taxon>
        <taxon>Nannocystaceae</taxon>
        <taxon>Enhygromyxa</taxon>
    </lineage>
</organism>
<comment type="caution">
    <text evidence="3">The sequence shown here is derived from an EMBL/GenBank/DDBJ whole genome shotgun (WGS) entry which is preliminary data.</text>
</comment>
<accession>A0A2S9YFW9</accession>
<feature type="compositionally biased region" description="Basic and acidic residues" evidence="2">
    <location>
        <begin position="83"/>
        <end position="93"/>
    </location>
</feature>
<reference evidence="3 4" key="1">
    <citation type="submission" date="2018-03" db="EMBL/GenBank/DDBJ databases">
        <title>Draft Genome Sequences of the Obligatory Marine Myxobacteria Enhygromyxa salina SWB005.</title>
        <authorList>
            <person name="Poehlein A."/>
            <person name="Moghaddam J.A."/>
            <person name="Harms H."/>
            <person name="Alanjari M."/>
            <person name="Koenig G.M."/>
            <person name="Daniel R."/>
            <person name="Schaeberle T.F."/>
        </authorList>
    </citation>
    <scope>NUCLEOTIDE SEQUENCE [LARGE SCALE GENOMIC DNA]</scope>
    <source>
        <strain evidence="3 4">SWB005</strain>
    </source>
</reference>
<name>A0A2S9YFW9_9BACT</name>
<keyword evidence="4" id="KW-1185">Reference proteome</keyword>
<dbReference type="EMBL" id="PVNK01000066">
    <property type="protein sequence ID" value="PRQ03998.1"/>
    <property type="molecule type" value="Genomic_DNA"/>
</dbReference>
<dbReference type="AlphaFoldDB" id="A0A2S9YFW9"/>